<evidence type="ECO:0008006" key="3">
    <source>
        <dbReference type="Google" id="ProtNLM"/>
    </source>
</evidence>
<comment type="caution">
    <text evidence="1">The sequence shown here is derived from an EMBL/GenBank/DDBJ whole genome shotgun (WGS) entry which is preliminary data.</text>
</comment>
<accession>A0A017T4W7</accession>
<dbReference type="InterPro" id="IPR014867">
    <property type="entry name" value="Spore_coat_CotH_CotH2/3/7"/>
</dbReference>
<reference evidence="1 2" key="1">
    <citation type="submission" date="2013-05" db="EMBL/GenBank/DDBJ databases">
        <title>Genome assembly of Chondromyces apiculatus DSM 436.</title>
        <authorList>
            <person name="Sharma G."/>
            <person name="Khatri I."/>
            <person name="Kaur C."/>
            <person name="Mayilraj S."/>
            <person name="Subramanian S."/>
        </authorList>
    </citation>
    <scope>NUCLEOTIDE SEQUENCE [LARGE SCALE GENOMIC DNA]</scope>
    <source>
        <strain evidence="1 2">DSM 436</strain>
    </source>
</reference>
<dbReference type="Pfam" id="PF08757">
    <property type="entry name" value="CotH"/>
    <property type="match status" value="1"/>
</dbReference>
<dbReference type="OrthoDB" id="258535at2"/>
<protein>
    <recommendedName>
        <fullName evidence="3">Cellulosomal protein</fullName>
    </recommendedName>
</protein>
<keyword evidence="2" id="KW-1185">Reference proteome</keyword>
<dbReference type="STRING" id="1192034.CAP_5129"/>
<proteinExistence type="predicted"/>
<gene>
    <name evidence="1" type="ORF">CAP_5129</name>
</gene>
<dbReference type="eggNOG" id="COG5337">
    <property type="taxonomic scope" value="Bacteria"/>
</dbReference>
<dbReference type="AlphaFoldDB" id="A0A017T4W7"/>
<dbReference type="PANTHER" id="PTHR40050">
    <property type="entry name" value="INNER SPORE COAT PROTEIN H"/>
    <property type="match status" value="1"/>
</dbReference>
<sequence length="238" mass="27321">MDVAAPRSAHATVHVNGELFGRYATVESTDNDTFLNAWFGSDEGNLYEGAYGSDIYVGLEDTFELDKGDDVNFADITEFAEALDQMTDPDTFLTDVAEVIDIEAYLRFAATGIYMGYWDSYVSEWQNNYYIYRRPSDSRWVFIPWGIDQTFSSTMNPFLREGRVQKMCMDSPPCKQRLAQTYEEVSARASSIWWDWRRGSGRSSGTRCSTTPAKRWTRARSRRAWPPASITSRIVLRY</sequence>
<organism evidence="1 2">
    <name type="scientific">Chondromyces apiculatus DSM 436</name>
    <dbReference type="NCBI Taxonomy" id="1192034"/>
    <lineage>
        <taxon>Bacteria</taxon>
        <taxon>Pseudomonadati</taxon>
        <taxon>Myxococcota</taxon>
        <taxon>Polyangia</taxon>
        <taxon>Polyangiales</taxon>
        <taxon>Polyangiaceae</taxon>
        <taxon>Chondromyces</taxon>
    </lineage>
</organism>
<evidence type="ECO:0000313" key="2">
    <source>
        <dbReference type="Proteomes" id="UP000019678"/>
    </source>
</evidence>
<dbReference type="Proteomes" id="UP000019678">
    <property type="component" value="Unassembled WGS sequence"/>
</dbReference>
<dbReference type="PANTHER" id="PTHR40050:SF1">
    <property type="entry name" value="INNER SPORE COAT PROTEIN H"/>
    <property type="match status" value="1"/>
</dbReference>
<evidence type="ECO:0000313" key="1">
    <source>
        <dbReference type="EMBL" id="EYF03865.1"/>
    </source>
</evidence>
<name>A0A017T4W7_9BACT</name>
<dbReference type="EMBL" id="ASRX01000041">
    <property type="protein sequence ID" value="EYF03865.1"/>
    <property type="molecule type" value="Genomic_DNA"/>
</dbReference>